<sequence length="95" mass="10866">MERRGSEVNKEKAILKIYPEAVPNVDFIITADPETLETTIHTWKYDKPKPTDSQLQAAWDDLQANPPVKPKSLEEQIKARLEALELATITLMDFM</sequence>
<dbReference type="OrthoDB" id="2918946at2"/>
<proteinExistence type="predicted"/>
<dbReference type="SUPFAM" id="SSF159865">
    <property type="entry name" value="XkdW-like"/>
    <property type="match status" value="1"/>
</dbReference>
<feature type="domain" description="Bacteriophage SP-beta YorD" evidence="1">
    <location>
        <begin position="12"/>
        <end position="66"/>
    </location>
</feature>
<gene>
    <name evidence="2" type="ORF">EJA10_22570</name>
</gene>
<dbReference type="AlphaFoldDB" id="A0A427TDU7"/>
<dbReference type="Proteomes" id="UP000279911">
    <property type="component" value="Unassembled WGS sequence"/>
</dbReference>
<protein>
    <recommendedName>
        <fullName evidence="1">Bacteriophage SP-beta YorD domain-containing protein</fullName>
    </recommendedName>
</protein>
<comment type="caution">
    <text evidence="2">The sequence shown here is derived from an EMBL/GenBank/DDBJ whole genome shotgun (WGS) entry which is preliminary data.</text>
</comment>
<evidence type="ECO:0000259" key="1">
    <source>
        <dbReference type="Pfam" id="PF09636"/>
    </source>
</evidence>
<accession>A0A427TDU7</accession>
<dbReference type="EMBL" id="RSFW01000037">
    <property type="protein sequence ID" value="RSD21085.1"/>
    <property type="molecule type" value="Genomic_DNA"/>
</dbReference>
<dbReference type="Pfam" id="PF09636">
    <property type="entry name" value="XkdW"/>
    <property type="match status" value="1"/>
</dbReference>
<evidence type="ECO:0000313" key="3">
    <source>
        <dbReference type="Proteomes" id="UP000279911"/>
    </source>
</evidence>
<reference evidence="3" key="1">
    <citation type="submission" date="2018-12" db="EMBL/GenBank/DDBJ databases">
        <title>Bacillus chawlae sp. nov., Bacillus glennii sp. nov., and Bacillus saganii sp. nov. Isolated from the Vehicle Assembly Building at Kennedy Space Center where the Viking Spacecraft were Assembled.</title>
        <authorList>
            <person name="Seuylemezian A."/>
            <person name="Vaishampayan P."/>
        </authorList>
    </citation>
    <scope>NUCLEOTIDE SEQUENCE [LARGE SCALE GENOMIC DNA]</scope>
    <source>
        <strain evidence="3">DSM 13966</strain>
    </source>
</reference>
<organism evidence="2 3">
    <name type="scientific">Mesobacillus subterraneus</name>
    <dbReference type="NCBI Taxonomy" id="285983"/>
    <lineage>
        <taxon>Bacteria</taxon>
        <taxon>Bacillati</taxon>
        <taxon>Bacillota</taxon>
        <taxon>Bacilli</taxon>
        <taxon>Bacillales</taxon>
        <taxon>Bacillaceae</taxon>
        <taxon>Mesobacillus</taxon>
    </lineage>
</organism>
<dbReference type="InterPro" id="IPR035950">
    <property type="entry name" value="XkdW-like_sf"/>
</dbReference>
<dbReference type="Gene3D" id="3.30.56.60">
    <property type="entry name" value="XkdW-like"/>
    <property type="match status" value="1"/>
</dbReference>
<evidence type="ECO:0000313" key="2">
    <source>
        <dbReference type="EMBL" id="RSD21085.1"/>
    </source>
</evidence>
<dbReference type="InterPro" id="IPR019094">
    <property type="entry name" value="Phage_SP-beta_YorD"/>
</dbReference>
<name>A0A427TDU7_9BACI</name>